<dbReference type="STRING" id="215743.ROSMUCSMR3_01325"/>
<dbReference type="EMBL" id="AONH01000010">
    <property type="protein sequence ID" value="KGM88085.1"/>
    <property type="molecule type" value="Genomic_DNA"/>
</dbReference>
<reference evidence="1 2" key="1">
    <citation type="submission" date="2013-01" db="EMBL/GenBank/DDBJ databases">
        <authorList>
            <person name="Fiebig A."/>
            <person name="Goeker M."/>
            <person name="Klenk H.-P.P."/>
        </authorList>
    </citation>
    <scope>NUCLEOTIDE SEQUENCE [LARGE SCALE GENOMIC DNA]</scope>
    <source>
        <strain evidence="1 2">DSM 17069</strain>
    </source>
</reference>
<dbReference type="HOGENOM" id="CLU_146719_1_0_5"/>
<evidence type="ECO:0008006" key="3">
    <source>
        <dbReference type="Google" id="ProtNLM"/>
    </source>
</evidence>
<dbReference type="AlphaFoldDB" id="A0A0A0HLL6"/>
<dbReference type="eggNOG" id="COG5447">
    <property type="taxonomic scope" value="Bacteria"/>
</dbReference>
<name>A0A0A0HLL6_9RHOB</name>
<dbReference type="Proteomes" id="UP000030021">
    <property type="component" value="Unassembled WGS sequence"/>
</dbReference>
<dbReference type="InterPro" id="IPR009964">
    <property type="entry name" value="DUF1491"/>
</dbReference>
<organism evidence="1 2">
    <name type="scientific">Roseovarius mucosus DSM 17069</name>
    <dbReference type="NCBI Taxonomy" id="1288298"/>
    <lineage>
        <taxon>Bacteria</taxon>
        <taxon>Pseudomonadati</taxon>
        <taxon>Pseudomonadota</taxon>
        <taxon>Alphaproteobacteria</taxon>
        <taxon>Rhodobacterales</taxon>
        <taxon>Roseobacteraceae</taxon>
        <taxon>Roseovarius</taxon>
    </lineage>
</organism>
<sequence length="110" mass="12025">MARLSARFWVDAYLARLRLADVPAFVVAHGDDTGGAVLVKLNTLDGKATVFQRSIDLMSGARVWITLAEGAESDVDSAIARQRGYDPDLWVIEVEDREGRHLLDQDGLAG</sequence>
<gene>
    <name evidence="1" type="ORF">rosmuc_01779</name>
</gene>
<dbReference type="Gene3D" id="3.40.1530.20">
    <property type="entry name" value="Protein of unknown function (DUF1491)"/>
    <property type="match status" value="1"/>
</dbReference>
<dbReference type="RefSeq" id="WP_037272350.1">
    <property type="nucleotide sequence ID" value="NZ_KN293979.1"/>
</dbReference>
<protein>
    <recommendedName>
        <fullName evidence="3">GTP-binding protein Era</fullName>
    </recommendedName>
</protein>
<evidence type="ECO:0000313" key="2">
    <source>
        <dbReference type="Proteomes" id="UP000030021"/>
    </source>
</evidence>
<dbReference type="PATRIC" id="fig|1288298.3.peg.1793"/>
<dbReference type="Pfam" id="PF07372">
    <property type="entry name" value="DUF1491"/>
    <property type="match status" value="1"/>
</dbReference>
<proteinExistence type="predicted"/>
<dbReference type="OrthoDB" id="9809136at2"/>
<evidence type="ECO:0000313" key="1">
    <source>
        <dbReference type="EMBL" id="KGM88085.1"/>
    </source>
</evidence>
<accession>A0A0A0HLL6</accession>
<comment type="caution">
    <text evidence="1">The sequence shown here is derived from an EMBL/GenBank/DDBJ whole genome shotgun (WGS) entry which is preliminary data.</text>
</comment>